<evidence type="ECO:0008006" key="3">
    <source>
        <dbReference type="Google" id="ProtNLM"/>
    </source>
</evidence>
<comment type="caution">
    <text evidence="1">The sequence shown here is derived from an EMBL/GenBank/DDBJ whole genome shotgun (WGS) entry which is preliminary data.</text>
</comment>
<dbReference type="Pfam" id="PF22000">
    <property type="entry name" value="DUF6929"/>
    <property type="match status" value="1"/>
</dbReference>
<name>A0ABP8GP46_9BACT</name>
<evidence type="ECO:0000313" key="1">
    <source>
        <dbReference type="EMBL" id="GAA4327826.1"/>
    </source>
</evidence>
<dbReference type="SUPFAM" id="SSF101898">
    <property type="entry name" value="NHL repeat"/>
    <property type="match status" value="1"/>
</dbReference>
<dbReference type="EMBL" id="BAABGY010000007">
    <property type="protein sequence ID" value="GAA4327826.1"/>
    <property type="molecule type" value="Genomic_DNA"/>
</dbReference>
<organism evidence="1 2">
    <name type="scientific">Flaviaesturariibacter amylovorans</name>
    <dbReference type="NCBI Taxonomy" id="1084520"/>
    <lineage>
        <taxon>Bacteria</taxon>
        <taxon>Pseudomonadati</taxon>
        <taxon>Bacteroidota</taxon>
        <taxon>Chitinophagia</taxon>
        <taxon>Chitinophagales</taxon>
        <taxon>Chitinophagaceae</taxon>
        <taxon>Flaviaestuariibacter</taxon>
    </lineage>
</organism>
<protein>
    <recommendedName>
        <fullName evidence="3">Esterase-like activity of phytase family protein</fullName>
    </recommendedName>
</protein>
<dbReference type="Proteomes" id="UP001501725">
    <property type="component" value="Unassembled WGS sequence"/>
</dbReference>
<dbReference type="InterPro" id="IPR053851">
    <property type="entry name" value="DUF6929"/>
</dbReference>
<keyword evidence="2" id="KW-1185">Reference proteome</keyword>
<reference evidence="2" key="1">
    <citation type="journal article" date="2019" name="Int. J. Syst. Evol. Microbiol.">
        <title>The Global Catalogue of Microorganisms (GCM) 10K type strain sequencing project: providing services to taxonomists for standard genome sequencing and annotation.</title>
        <authorList>
            <consortium name="The Broad Institute Genomics Platform"/>
            <consortium name="The Broad Institute Genome Sequencing Center for Infectious Disease"/>
            <person name="Wu L."/>
            <person name="Ma J."/>
        </authorList>
    </citation>
    <scope>NUCLEOTIDE SEQUENCE [LARGE SCALE GENOMIC DNA]</scope>
    <source>
        <strain evidence="2">JCM 17919</strain>
    </source>
</reference>
<gene>
    <name evidence="1" type="ORF">GCM10023184_17280</name>
</gene>
<evidence type="ECO:0000313" key="2">
    <source>
        <dbReference type="Proteomes" id="UP001501725"/>
    </source>
</evidence>
<accession>A0ABP8GP46</accession>
<proteinExistence type="predicted"/>
<sequence length="313" mass="33362">MIVPVLLATLAWRCSGEARPSLEVLSVEVLRDVPSGSALTVRGDSAYIVGDDATGIYHLALTGRGYRKLPLAGADISEYRIPRERKPDYEASAVFPRGNDLYLVAFGSGSKAPMRDSVLVHPLSGSEAQQSFPAAPFYSGLREQLDIPPGSWNIEGAALLGEDLYLFNRGTNTIIRCNAAQVLGFVTGRTTSLPAVDGRRLSLLGIKGREARISGASATGDGRIVFCASVEDTDDWTKDGPVLGSFIGIWDPRTGKLSSVRLLADAAGNPLVEKLESVDVLKRAADGQLELLAIGDNDDGTTRLLRLSYSAAD</sequence>